<dbReference type="STRING" id="310781.SAMN05216259_103337"/>
<sequence>MEGMAPASATPEASEPAPAHATSQETAGEPARTETVRLLAVRDTPLSVDEVFAAVGDDAAGGTTFFVGTVRDHDGHGGAKVTALSYTAHPSAEAELRRVAEKVAADFPVRALAAVHRVGDLAVGDIAVIVAVACPHRAEAFAASRRLIDDLKSEVPIWKHQVFDDGTEEWVGAGERC</sequence>
<evidence type="ECO:0000256" key="10">
    <source>
        <dbReference type="ARBA" id="ARBA00076955"/>
    </source>
</evidence>
<proteinExistence type="inferred from homology"/>
<evidence type="ECO:0000256" key="13">
    <source>
        <dbReference type="ARBA" id="ARBA00080739"/>
    </source>
</evidence>
<dbReference type="GO" id="GO:0030366">
    <property type="term" value="F:molybdopterin synthase activity"/>
    <property type="evidence" value="ECO:0007669"/>
    <property type="project" value="UniProtKB-EC"/>
</dbReference>
<feature type="region of interest" description="Disordered" evidence="14">
    <location>
        <begin position="1"/>
        <end position="32"/>
    </location>
</feature>
<organism evidence="15 16">
    <name type="scientific">Actinacidiphila guanduensis</name>
    <dbReference type="NCBI Taxonomy" id="310781"/>
    <lineage>
        <taxon>Bacteria</taxon>
        <taxon>Bacillati</taxon>
        <taxon>Actinomycetota</taxon>
        <taxon>Actinomycetes</taxon>
        <taxon>Kitasatosporales</taxon>
        <taxon>Streptomycetaceae</taxon>
        <taxon>Actinacidiphila</taxon>
    </lineage>
</organism>
<name>A0A1G9ZYI8_9ACTN</name>
<comment type="subunit">
    <text evidence="7">Heterotetramer of 2 MoaD subunits and 2 MoaE subunits. Also stable as homodimer. The enzyme changes between these two forms during catalysis.</text>
</comment>
<evidence type="ECO:0000256" key="2">
    <source>
        <dbReference type="ARBA" id="ARBA00005426"/>
    </source>
</evidence>
<keyword evidence="4" id="KW-0808">Transferase</keyword>
<evidence type="ECO:0000256" key="7">
    <source>
        <dbReference type="ARBA" id="ARBA00026066"/>
    </source>
</evidence>
<evidence type="ECO:0000256" key="4">
    <source>
        <dbReference type="ARBA" id="ARBA00022679"/>
    </source>
</evidence>
<reference evidence="15 16" key="1">
    <citation type="submission" date="2016-10" db="EMBL/GenBank/DDBJ databases">
        <authorList>
            <person name="de Groot N.N."/>
        </authorList>
    </citation>
    <scope>NUCLEOTIDE SEQUENCE [LARGE SCALE GENOMIC DNA]</scope>
    <source>
        <strain evidence="15 16">CGMCC 4.2022</strain>
    </source>
</reference>
<feature type="compositionally biased region" description="Low complexity" evidence="14">
    <location>
        <begin position="1"/>
        <end position="23"/>
    </location>
</feature>
<evidence type="ECO:0000256" key="11">
    <source>
        <dbReference type="ARBA" id="ARBA00078352"/>
    </source>
</evidence>
<evidence type="ECO:0000256" key="1">
    <source>
        <dbReference type="ARBA" id="ARBA00005046"/>
    </source>
</evidence>
<dbReference type="EC" id="2.8.1.12" evidence="3"/>
<evidence type="ECO:0000256" key="9">
    <source>
        <dbReference type="ARBA" id="ARBA00072424"/>
    </source>
</evidence>
<dbReference type="PANTHER" id="PTHR23404">
    <property type="entry name" value="MOLYBDOPTERIN SYNTHASE RELATED"/>
    <property type="match status" value="1"/>
</dbReference>
<dbReference type="CDD" id="cd00756">
    <property type="entry name" value="MoaE"/>
    <property type="match status" value="1"/>
</dbReference>
<comment type="catalytic activity">
    <reaction evidence="8">
        <text>2 [molybdopterin-synthase sulfur-carrier protein]-C-terminal-Gly-aminoethanethioate + cyclic pyranopterin phosphate + H2O = molybdopterin + 2 [molybdopterin-synthase sulfur-carrier protein]-C-terminal Gly-Gly + 2 H(+)</text>
        <dbReference type="Rhea" id="RHEA:26333"/>
        <dbReference type="Rhea" id="RHEA-COMP:12202"/>
        <dbReference type="Rhea" id="RHEA-COMP:19907"/>
        <dbReference type="ChEBI" id="CHEBI:15377"/>
        <dbReference type="ChEBI" id="CHEBI:15378"/>
        <dbReference type="ChEBI" id="CHEBI:58698"/>
        <dbReference type="ChEBI" id="CHEBI:59648"/>
        <dbReference type="ChEBI" id="CHEBI:90778"/>
        <dbReference type="ChEBI" id="CHEBI:232372"/>
        <dbReference type="EC" id="2.8.1.12"/>
    </reaction>
</comment>
<evidence type="ECO:0000256" key="14">
    <source>
        <dbReference type="SAM" id="MobiDB-lite"/>
    </source>
</evidence>
<comment type="pathway">
    <text evidence="1">Cofactor biosynthesis; molybdopterin biosynthesis.</text>
</comment>
<evidence type="ECO:0000313" key="15">
    <source>
        <dbReference type="EMBL" id="SDN25971.1"/>
    </source>
</evidence>
<accession>A0A1G9ZYI8</accession>
<gene>
    <name evidence="15" type="ORF">SAMN05216259_103337</name>
</gene>
<comment type="function">
    <text evidence="6">Converts molybdopterin precursor Z into molybdopterin. This requires the incorporation of two sulfur atoms into precursor Z to generate a dithiolene group. The sulfur is provided by MoaD.</text>
</comment>
<evidence type="ECO:0000256" key="8">
    <source>
        <dbReference type="ARBA" id="ARBA00049878"/>
    </source>
</evidence>
<comment type="similarity">
    <text evidence="2">Belongs to the MoaE family.</text>
</comment>
<protein>
    <recommendedName>
        <fullName evidence="9">Molybdopterin synthase catalytic subunit 1</fullName>
        <ecNumber evidence="3">2.8.1.12</ecNumber>
    </recommendedName>
    <alternativeName>
        <fullName evidence="13">MPT synthase subunit 2 1</fullName>
    </alternativeName>
    <alternativeName>
        <fullName evidence="10">Molybdenum cofactor biosynthesis protein E 1</fullName>
    </alternativeName>
    <alternativeName>
        <fullName evidence="11">Molybdopterin-converting factor large subunit 1</fullName>
    </alternativeName>
    <alternativeName>
        <fullName evidence="12">Molybdopterin-converting factor subunit 2 1</fullName>
    </alternativeName>
</protein>
<dbReference type="Pfam" id="PF02391">
    <property type="entry name" value="MoaE"/>
    <property type="match status" value="1"/>
</dbReference>
<dbReference type="FunFam" id="3.90.1170.40:FF:000004">
    <property type="entry name" value="Molybdopterin biosynthesis protein MoeE"/>
    <property type="match status" value="1"/>
</dbReference>
<dbReference type="Gene3D" id="3.90.1170.40">
    <property type="entry name" value="Molybdopterin biosynthesis MoaE subunit"/>
    <property type="match status" value="1"/>
</dbReference>
<dbReference type="GO" id="GO:0006777">
    <property type="term" value="P:Mo-molybdopterin cofactor biosynthetic process"/>
    <property type="evidence" value="ECO:0007669"/>
    <property type="project" value="UniProtKB-KW"/>
</dbReference>
<dbReference type="EMBL" id="FNIE01000003">
    <property type="protein sequence ID" value="SDN25971.1"/>
    <property type="molecule type" value="Genomic_DNA"/>
</dbReference>
<keyword evidence="5" id="KW-0501">Molybdenum cofactor biosynthesis</keyword>
<dbReference type="SUPFAM" id="SSF54690">
    <property type="entry name" value="Molybdopterin synthase subunit MoaE"/>
    <property type="match status" value="1"/>
</dbReference>
<evidence type="ECO:0000313" key="16">
    <source>
        <dbReference type="Proteomes" id="UP000199341"/>
    </source>
</evidence>
<evidence type="ECO:0000256" key="12">
    <source>
        <dbReference type="ARBA" id="ARBA00080680"/>
    </source>
</evidence>
<evidence type="ECO:0000256" key="6">
    <source>
        <dbReference type="ARBA" id="ARBA00025448"/>
    </source>
</evidence>
<dbReference type="AlphaFoldDB" id="A0A1G9ZYI8"/>
<dbReference type="InterPro" id="IPR003448">
    <property type="entry name" value="Mopterin_biosynth_MoaE"/>
</dbReference>
<evidence type="ECO:0000256" key="5">
    <source>
        <dbReference type="ARBA" id="ARBA00023150"/>
    </source>
</evidence>
<dbReference type="Proteomes" id="UP000199341">
    <property type="component" value="Unassembled WGS sequence"/>
</dbReference>
<dbReference type="InterPro" id="IPR036563">
    <property type="entry name" value="MoaE_sf"/>
</dbReference>
<keyword evidence="16" id="KW-1185">Reference proteome</keyword>
<evidence type="ECO:0000256" key="3">
    <source>
        <dbReference type="ARBA" id="ARBA00011950"/>
    </source>
</evidence>